<evidence type="ECO:0000313" key="3">
    <source>
        <dbReference type="EMBL" id="GAA1504441.1"/>
    </source>
</evidence>
<dbReference type="InterPro" id="IPR013177">
    <property type="entry name" value="Ribosomal_mS38_C"/>
</dbReference>
<evidence type="ECO:0000259" key="2">
    <source>
        <dbReference type="SMART" id="SM01155"/>
    </source>
</evidence>
<evidence type="ECO:0000313" key="4">
    <source>
        <dbReference type="Proteomes" id="UP001500842"/>
    </source>
</evidence>
<sequence>MLVAPGDPERFHVGSVIKKRRKRMAKKKHRKLLKKTRVQRRKLGK</sequence>
<evidence type="ECO:0000256" key="1">
    <source>
        <dbReference type="SAM" id="MobiDB-lite"/>
    </source>
</evidence>
<reference evidence="3 4" key="1">
    <citation type="journal article" date="2019" name="Int. J. Syst. Evol. Microbiol.">
        <title>The Global Catalogue of Microorganisms (GCM) 10K type strain sequencing project: providing services to taxonomists for standard genome sequencing and annotation.</title>
        <authorList>
            <consortium name="The Broad Institute Genomics Platform"/>
            <consortium name="The Broad Institute Genome Sequencing Center for Infectious Disease"/>
            <person name="Wu L."/>
            <person name="Ma J."/>
        </authorList>
    </citation>
    <scope>NUCLEOTIDE SEQUENCE [LARGE SCALE GENOMIC DNA]</scope>
    <source>
        <strain evidence="3 4">JCM 14942</strain>
    </source>
</reference>
<dbReference type="Proteomes" id="UP001500842">
    <property type="component" value="Unassembled WGS sequence"/>
</dbReference>
<accession>A0ABN1ZTQ9</accession>
<name>A0ABN1ZTQ9_9ACTN</name>
<gene>
    <name evidence="3" type="ORF">GCM10009788_04790</name>
</gene>
<proteinExistence type="predicted"/>
<dbReference type="NCBIfam" id="NF047430">
    <property type="entry name" value="ribo_bS22"/>
    <property type="match status" value="1"/>
</dbReference>
<dbReference type="Pfam" id="PF08213">
    <property type="entry name" value="COX24_C"/>
    <property type="match status" value="1"/>
</dbReference>
<protein>
    <recommendedName>
        <fullName evidence="2">Ribosomal protein mS38 C-terminal domain-containing protein</fullName>
    </recommendedName>
</protein>
<keyword evidence="4" id="KW-1185">Reference proteome</keyword>
<feature type="region of interest" description="Disordered" evidence="1">
    <location>
        <begin position="17"/>
        <end position="45"/>
    </location>
</feature>
<dbReference type="EMBL" id="BAAAOR010000004">
    <property type="protein sequence ID" value="GAA1504441.1"/>
    <property type="molecule type" value="Genomic_DNA"/>
</dbReference>
<organism evidence="3 4">
    <name type="scientific">Nocardioides humi</name>
    <dbReference type="NCBI Taxonomy" id="449461"/>
    <lineage>
        <taxon>Bacteria</taxon>
        <taxon>Bacillati</taxon>
        <taxon>Actinomycetota</taxon>
        <taxon>Actinomycetes</taxon>
        <taxon>Propionibacteriales</taxon>
        <taxon>Nocardioidaceae</taxon>
        <taxon>Nocardioides</taxon>
    </lineage>
</organism>
<comment type="caution">
    <text evidence="3">The sequence shown here is derived from an EMBL/GenBank/DDBJ whole genome shotgun (WGS) entry which is preliminary data.</text>
</comment>
<dbReference type="SMART" id="SM01155">
    <property type="entry name" value="DUF1713"/>
    <property type="match status" value="1"/>
</dbReference>
<feature type="domain" description="Ribosomal protein mS38 C-terminal" evidence="2">
    <location>
        <begin position="12"/>
        <end position="45"/>
    </location>
</feature>